<dbReference type="PANTHER" id="PTHR21039">
    <property type="entry name" value="HISTIDINOL PHOSPHATASE-RELATED"/>
    <property type="match status" value="1"/>
</dbReference>
<evidence type="ECO:0000259" key="9">
    <source>
        <dbReference type="Pfam" id="PF02811"/>
    </source>
</evidence>
<dbReference type="EC" id="3.1.3.15" evidence="3 8"/>
<organism evidence="10 11">
    <name type="scientific">Actinoplanes couchii</name>
    <dbReference type="NCBI Taxonomy" id="403638"/>
    <lineage>
        <taxon>Bacteria</taxon>
        <taxon>Bacillati</taxon>
        <taxon>Actinomycetota</taxon>
        <taxon>Actinomycetes</taxon>
        <taxon>Micromonosporales</taxon>
        <taxon>Micromonosporaceae</taxon>
        <taxon>Actinoplanes</taxon>
    </lineage>
</organism>
<dbReference type="PANTHER" id="PTHR21039:SF0">
    <property type="entry name" value="HISTIDINOL-PHOSPHATASE"/>
    <property type="match status" value="1"/>
</dbReference>
<evidence type="ECO:0000256" key="4">
    <source>
        <dbReference type="ARBA" id="ARBA00022605"/>
    </source>
</evidence>
<evidence type="ECO:0000313" key="11">
    <source>
        <dbReference type="Proteomes" id="UP000612282"/>
    </source>
</evidence>
<evidence type="ECO:0000256" key="1">
    <source>
        <dbReference type="ARBA" id="ARBA00004970"/>
    </source>
</evidence>
<dbReference type="SUPFAM" id="SSF89550">
    <property type="entry name" value="PHP domain-like"/>
    <property type="match status" value="1"/>
</dbReference>
<accession>A0ABQ3XSF4</accession>
<evidence type="ECO:0000256" key="6">
    <source>
        <dbReference type="ARBA" id="ARBA00023102"/>
    </source>
</evidence>
<keyword evidence="4 8" id="KW-0028">Amino-acid biosynthesis</keyword>
<dbReference type="Pfam" id="PF02811">
    <property type="entry name" value="PHP"/>
    <property type="match status" value="1"/>
</dbReference>
<name>A0ABQ3XSF4_9ACTN</name>
<evidence type="ECO:0000256" key="8">
    <source>
        <dbReference type="RuleBase" id="RU366003"/>
    </source>
</evidence>
<dbReference type="RefSeq" id="WP_239146062.1">
    <property type="nucleotide sequence ID" value="NZ_BAAAQE010000036.1"/>
</dbReference>
<evidence type="ECO:0000256" key="7">
    <source>
        <dbReference type="ARBA" id="ARBA00049158"/>
    </source>
</evidence>
<evidence type="ECO:0000313" key="10">
    <source>
        <dbReference type="EMBL" id="GID61442.1"/>
    </source>
</evidence>
<comment type="catalytic activity">
    <reaction evidence="7 8">
        <text>L-histidinol phosphate + H2O = L-histidinol + phosphate</text>
        <dbReference type="Rhea" id="RHEA:14465"/>
        <dbReference type="ChEBI" id="CHEBI:15377"/>
        <dbReference type="ChEBI" id="CHEBI:43474"/>
        <dbReference type="ChEBI" id="CHEBI:57699"/>
        <dbReference type="ChEBI" id="CHEBI:57980"/>
        <dbReference type="EC" id="3.1.3.15"/>
    </reaction>
</comment>
<evidence type="ECO:0000256" key="2">
    <source>
        <dbReference type="ARBA" id="ARBA00009152"/>
    </source>
</evidence>
<feature type="domain" description="PHP" evidence="9">
    <location>
        <begin position="9"/>
        <end position="204"/>
    </location>
</feature>
<protein>
    <recommendedName>
        <fullName evidence="3 8">Histidinol-phosphatase</fullName>
        <shortName evidence="8">HolPase</shortName>
        <ecNumber evidence="3 8">3.1.3.15</ecNumber>
    </recommendedName>
</protein>
<sequence length="264" mass="29009">MTFPVLPADGHVHSEWSWDAGRRGADMVLTCARAVEIGLPALAFTEHLDLTSWTDFTAPPLDVDGYLAAVDRCRHRFPSLRILTGLELGEPHWHADEVAKLLAGGDFERVIGSLHTVSTPDGLSEANKAFAFLPADQVMRDYLREIPNLVAGSDAFESLTHIDYTVRRWPASAGPFDPYVYEEEFRAALRALADSGRALEINTTIPLSATILGWWRDEGGTAVTFGSDAHSPEDVARGFPDAVAMADAFGFKPGPRPYDWWSRA</sequence>
<reference evidence="10 11" key="1">
    <citation type="submission" date="2021-01" db="EMBL/GenBank/DDBJ databases">
        <title>Whole genome shotgun sequence of Actinoplanes couchii NBRC 106145.</title>
        <authorList>
            <person name="Komaki H."/>
            <person name="Tamura T."/>
        </authorList>
    </citation>
    <scope>NUCLEOTIDE SEQUENCE [LARGE SCALE GENOMIC DNA]</scope>
    <source>
        <strain evidence="10 11">NBRC 106145</strain>
    </source>
</reference>
<comment type="pathway">
    <text evidence="1 8">Amino-acid biosynthesis; L-histidine biosynthesis; L-histidine from 5-phospho-alpha-D-ribose 1-diphosphate: step 8/9.</text>
</comment>
<dbReference type="Gene3D" id="3.20.20.140">
    <property type="entry name" value="Metal-dependent hydrolases"/>
    <property type="match status" value="1"/>
</dbReference>
<keyword evidence="11" id="KW-1185">Reference proteome</keyword>
<dbReference type="InterPro" id="IPR004013">
    <property type="entry name" value="PHP_dom"/>
</dbReference>
<dbReference type="EMBL" id="BOMG01000127">
    <property type="protein sequence ID" value="GID61442.1"/>
    <property type="molecule type" value="Genomic_DNA"/>
</dbReference>
<proteinExistence type="inferred from homology"/>
<evidence type="ECO:0000256" key="3">
    <source>
        <dbReference type="ARBA" id="ARBA00013085"/>
    </source>
</evidence>
<comment type="caution">
    <text evidence="10">The sequence shown here is derived from an EMBL/GenBank/DDBJ whole genome shotgun (WGS) entry which is preliminary data.</text>
</comment>
<keyword evidence="6 8" id="KW-0368">Histidine biosynthesis</keyword>
<dbReference type="InterPro" id="IPR016195">
    <property type="entry name" value="Pol/histidinol_Pase-like"/>
</dbReference>
<gene>
    <name evidence="10" type="ORF">Aco03nite_098460</name>
</gene>
<dbReference type="InterPro" id="IPR010140">
    <property type="entry name" value="Histidinol_P_phosphatase_HisJ"/>
</dbReference>
<evidence type="ECO:0000256" key="5">
    <source>
        <dbReference type="ARBA" id="ARBA00022801"/>
    </source>
</evidence>
<comment type="similarity">
    <text evidence="2 8">Belongs to the PHP hydrolase family. HisK subfamily.</text>
</comment>
<keyword evidence="5 8" id="KW-0378">Hydrolase</keyword>
<dbReference type="Proteomes" id="UP000612282">
    <property type="component" value="Unassembled WGS sequence"/>
</dbReference>